<protein>
    <submittedName>
        <fullName evidence="3">Uncharacterized protein</fullName>
    </submittedName>
</protein>
<evidence type="ECO:0000256" key="2">
    <source>
        <dbReference type="SAM" id="Phobius"/>
    </source>
</evidence>
<dbReference type="Proteomes" id="UP000603352">
    <property type="component" value="Unassembled WGS sequence"/>
</dbReference>
<keyword evidence="2" id="KW-0812">Transmembrane</keyword>
<organism evidence="3 4">
    <name type="scientific">Tistrella bauzanensis</name>
    <dbReference type="NCBI Taxonomy" id="657419"/>
    <lineage>
        <taxon>Bacteria</taxon>
        <taxon>Pseudomonadati</taxon>
        <taxon>Pseudomonadota</taxon>
        <taxon>Alphaproteobacteria</taxon>
        <taxon>Geminicoccales</taxon>
        <taxon>Geminicoccaceae</taxon>
        <taxon>Tistrella</taxon>
    </lineage>
</organism>
<feature type="transmembrane region" description="Helical" evidence="2">
    <location>
        <begin position="16"/>
        <end position="35"/>
    </location>
</feature>
<proteinExistence type="predicted"/>
<dbReference type="RefSeq" id="WP_188577912.1">
    <property type="nucleotide sequence ID" value="NZ_BMDZ01000024.1"/>
</dbReference>
<gene>
    <name evidence="3" type="ORF">GCM10011505_22900</name>
</gene>
<accession>A0ABQ1II46</accession>
<dbReference type="EMBL" id="BMDZ01000024">
    <property type="protein sequence ID" value="GGB40855.1"/>
    <property type="molecule type" value="Genomic_DNA"/>
</dbReference>
<evidence type="ECO:0000313" key="3">
    <source>
        <dbReference type="EMBL" id="GGB40855.1"/>
    </source>
</evidence>
<keyword evidence="2" id="KW-1133">Transmembrane helix</keyword>
<evidence type="ECO:0000256" key="1">
    <source>
        <dbReference type="SAM" id="MobiDB-lite"/>
    </source>
</evidence>
<comment type="caution">
    <text evidence="3">The sequence shown here is derived from an EMBL/GenBank/DDBJ whole genome shotgun (WGS) entry which is preliminary data.</text>
</comment>
<keyword evidence="2" id="KW-0472">Membrane</keyword>
<feature type="region of interest" description="Disordered" evidence="1">
    <location>
        <begin position="184"/>
        <end position="204"/>
    </location>
</feature>
<name>A0ABQ1II46_9PROT</name>
<feature type="transmembrane region" description="Helical" evidence="2">
    <location>
        <begin position="47"/>
        <end position="67"/>
    </location>
</feature>
<keyword evidence="4" id="KW-1185">Reference proteome</keyword>
<reference evidence="4" key="1">
    <citation type="journal article" date="2019" name="Int. J. Syst. Evol. Microbiol.">
        <title>The Global Catalogue of Microorganisms (GCM) 10K type strain sequencing project: providing services to taxonomists for standard genome sequencing and annotation.</title>
        <authorList>
            <consortium name="The Broad Institute Genomics Platform"/>
            <consortium name="The Broad Institute Genome Sequencing Center for Infectious Disease"/>
            <person name="Wu L."/>
            <person name="Ma J."/>
        </authorList>
    </citation>
    <scope>NUCLEOTIDE SEQUENCE [LARGE SCALE GENOMIC DNA]</scope>
    <source>
        <strain evidence="4">CGMCC 1.10188</strain>
    </source>
</reference>
<evidence type="ECO:0000313" key="4">
    <source>
        <dbReference type="Proteomes" id="UP000603352"/>
    </source>
</evidence>
<sequence length="204" mass="21339">MTATPAVAVHKSPMRIASLLVVSAAWIGACLWLVVQAARGAIEDPAALVIFALLLGGAAGALVWAVVDLARRPGPVLLLTDDGLVAPFLGSTRPIPWADVQMRRSALGAWFMGIVLAVRIDPAVHGARPGPAGLFPHRPSPQRQLPDGRIEADIALPNIFAGGREYLIAQIMHRHVPAALAAAGVAGGRDKAPATRSKSRHPRA</sequence>